<keyword evidence="3" id="KW-0472">Membrane</keyword>
<evidence type="ECO:0000259" key="4">
    <source>
        <dbReference type="SMART" id="SM00563"/>
    </source>
</evidence>
<keyword evidence="1 5" id="KW-0808">Transferase</keyword>
<dbReference type="SMART" id="SM00563">
    <property type="entry name" value="PlsC"/>
    <property type="match status" value="1"/>
</dbReference>
<name>U6KIB4_EIMTE</name>
<dbReference type="VEuPathDB" id="ToxoDB:ETH2_1429200"/>
<protein>
    <submittedName>
        <fullName evidence="5">1-acyl-sn-glycerol-3-phosphate acyltransferase, putative</fullName>
    </submittedName>
</protein>
<keyword evidence="3" id="KW-0812">Transmembrane</keyword>
<dbReference type="InterPro" id="IPR002123">
    <property type="entry name" value="Plipid/glycerol_acylTrfase"/>
</dbReference>
<dbReference type="CDD" id="cd07989">
    <property type="entry name" value="LPLAT_AGPAT-like"/>
    <property type="match status" value="1"/>
</dbReference>
<dbReference type="RefSeq" id="XP_013228517.1">
    <property type="nucleotide sequence ID" value="XM_013373063.1"/>
</dbReference>
<dbReference type="GO" id="GO:0003841">
    <property type="term" value="F:1-acylglycerol-3-phosphate O-acyltransferase activity"/>
    <property type="evidence" value="ECO:0007669"/>
    <property type="project" value="TreeGrafter"/>
</dbReference>
<evidence type="ECO:0000256" key="1">
    <source>
        <dbReference type="ARBA" id="ARBA00022679"/>
    </source>
</evidence>
<dbReference type="GeneID" id="25254457"/>
<dbReference type="GO" id="GO:0006654">
    <property type="term" value="P:phosphatidic acid biosynthetic process"/>
    <property type="evidence" value="ECO:0007669"/>
    <property type="project" value="TreeGrafter"/>
</dbReference>
<organism evidence="5 6">
    <name type="scientific">Eimeria tenella</name>
    <name type="common">Coccidian parasite</name>
    <dbReference type="NCBI Taxonomy" id="5802"/>
    <lineage>
        <taxon>Eukaryota</taxon>
        <taxon>Sar</taxon>
        <taxon>Alveolata</taxon>
        <taxon>Apicomplexa</taxon>
        <taxon>Conoidasida</taxon>
        <taxon>Coccidia</taxon>
        <taxon>Eucoccidiorida</taxon>
        <taxon>Eimeriorina</taxon>
        <taxon>Eimeriidae</taxon>
        <taxon>Eimeria</taxon>
    </lineage>
</organism>
<keyword evidence="3" id="KW-1133">Transmembrane helix</keyword>
<sequence>MKKLNTAFRFLLTVYFYTVMSLFLIISCAVLFLEGLCLFPLLLIKPRLRIVILGGTHQRLMDIAYHLCRPFWGKRVLRPLPAGISSKKVIVVVNHTSKIDPWVVGSMLIGHPAIYVIKRSLLKVPIAGWAQYMAGALSVQFTKERGGWGTQPGSVQDMMKEALKHLADGICVVVFPEGTRSVSGRLQPFKNGFFRLAAENPDIHILPIALHNNFRLWPVSSKLLYPGTSYVSCGDLIPAEGLSTEELRDKTHACIFNLLKLSPEFDPLQEQPLTEAAGAREHGL</sequence>
<evidence type="ECO:0000256" key="2">
    <source>
        <dbReference type="ARBA" id="ARBA00023315"/>
    </source>
</evidence>
<reference evidence="5" key="1">
    <citation type="submission" date="2013-10" db="EMBL/GenBank/DDBJ databases">
        <title>Genomic analysis of the causative agents of coccidiosis in chickens.</title>
        <authorList>
            <person name="Reid A.J."/>
            <person name="Blake D."/>
            <person name="Billington K."/>
            <person name="Browne H."/>
            <person name="Dunn M."/>
            <person name="Hung S."/>
            <person name="Kawahara F."/>
            <person name="Miranda-Saavedra D."/>
            <person name="Mourier T."/>
            <person name="Nagra H."/>
            <person name="Otto T.D."/>
            <person name="Rawlings N."/>
            <person name="Sanchez A."/>
            <person name="Sanders M."/>
            <person name="Subramaniam C."/>
            <person name="Tay Y."/>
            <person name="Dear P."/>
            <person name="Doerig C."/>
            <person name="Gruber A."/>
            <person name="Parkinson J."/>
            <person name="Shirley M."/>
            <person name="Wan K.L."/>
            <person name="Berriman M."/>
            <person name="Tomley F."/>
            <person name="Pain A."/>
        </authorList>
    </citation>
    <scope>NUCLEOTIDE SEQUENCE [LARGE SCALE GENOMIC DNA]</scope>
    <source>
        <strain evidence="5">Houghton</strain>
    </source>
</reference>
<dbReference type="AlphaFoldDB" id="U6KIB4"/>
<dbReference type="SUPFAM" id="SSF69593">
    <property type="entry name" value="Glycerol-3-phosphate (1)-acyltransferase"/>
    <property type="match status" value="1"/>
</dbReference>
<feature type="transmembrane region" description="Helical" evidence="3">
    <location>
        <begin position="14"/>
        <end position="43"/>
    </location>
</feature>
<dbReference type="PANTHER" id="PTHR10434:SF11">
    <property type="entry name" value="1-ACYL-SN-GLYCEROL-3-PHOSPHATE ACYLTRANSFERASE"/>
    <property type="match status" value="1"/>
</dbReference>
<dbReference type="OrthoDB" id="417078at2759"/>
<reference evidence="5" key="2">
    <citation type="submission" date="2013-10" db="EMBL/GenBank/DDBJ databases">
        <authorList>
            <person name="Aslett M."/>
        </authorList>
    </citation>
    <scope>NUCLEOTIDE SEQUENCE [LARGE SCALE GENOMIC DNA]</scope>
    <source>
        <strain evidence="5">Houghton</strain>
    </source>
</reference>
<evidence type="ECO:0000313" key="6">
    <source>
        <dbReference type="Proteomes" id="UP000030747"/>
    </source>
</evidence>
<evidence type="ECO:0000256" key="3">
    <source>
        <dbReference type="SAM" id="Phobius"/>
    </source>
</evidence>
<dbReference type="GO" id="GO:0005783">
    <property type="term" value="C:endoplasmic reticulum"/>
    <property type="evidence" value="ECO:0007669"/>
    <property type="project" value="TreeGrafter"/>
</dbReference>
<dbReference type="PROSITE" id="PS51257">
    <property type="entry name" value="PROKAR_LIPOPROTEIN"/>
    <property type="match status" value="1"/>
</dbReference>
<gene>
    <name evidence="5" type="ORF">ETH_00026805</name>
</gene>
<feature type="domain" description="Phospholipid/glycerol acyltransferase" evidence="4">
    <location>
        <begin position="89"/>
        <end position="213"/>
    </location>
</feature>
<dbReference type="EMBL" id="HG673774">
    <property type="protein sequence ID" value="CDJ37679.1"/>
    <property type="molecule type" value="Genomic_DNA"/>
</dbReference>
<keyword evidence="6" id="KW-1185">Reference proteome</keyword>
<keyword evidence="2 5" id="KW-0012">Acyltransferase</keyword>
<dbReference type="PANTHER" id="PTHR10434">
    <property type="entry name" value="1-ACYL-SN-GLYCEROL-3-PHOSPHATE ACYLTRANSFERASE"/>
    <property type="match status" value="1"/>
</dbReference>
<dbReference type="Pfam" id="PF01553">
    <property type="entry name" value="Acyltransferase"/>
    <property type="match status" value="1"/>
</dbReference>
<evidence type="ECO:0000313" key="5">
    <source>
        <dbReference type="EMBL" id="CDJ37679.1"/>
    </source>
</evidence>
<accession>U6KIB4</accession>
<dbReference type="Proteomes" id="UP000030747">
    <property type="component" value="Unassembled WGS sequence"/>
</dbReference>
<dbReference type="OMA" id="FYPTPGM"/>
<proteinExistence type="predicted"/>
<dbReference type="VEuPathDB" id="ToxoDB:ETH_00026805"/>